<evidence type="ECO:0000313" key="3">
    <source>
        <dbReference type="Proteomes" id="UP000594480"/>
    </source>
</evidence>
<dbReference type="PANTHER" id="PTHR36836">
    <property type="entry name" value="COLANIC ACID BIOSYNTHESIS PROTEIN WCAK"/>
    <property type="match status" value="1"/>
</dbReference>
<dbReference type="AlphaFoldDB" id="A0A7S8RH58"/>
<dbReference type="PANTHER" id="PTHR36836:SF1">
    <property type="entry name" value="COLANIC ACID BIOSYNTHESIS PROTEIN WCAK"/>
    <property type="match status" value="1"/>
</dbReference>
<dbReference type="Pfam" id="PF04230">
    <property type="entry name" value="PS_pyruv_trans"/>
    <property type="match status" value="1"/>
</dbReference>
<sequence length="395" mass="41124">MSVLIIGDVGVLDGMFHIGDEAMFEVAVDELVQRGLAPVGVSSNPTETAARYGIPAVGRLGFAGLDRAQSARRAEHLLAVGAGMAELEPDDPAREVLAALDGARMLVNAGGGNLATRWHSHVFERSTLARLARLRGLPVVVTGQTLGPDLDLPDDQIVARMLREAALVGVREPDTAALVASWGLAATLTVDDASFLGFGEGDAAGAEAARAGVVVSLSGWFAGRPADEVEQHIAALADAAARTVGPVAFHAHFGPLDPAAPARGDAALHERIRQRMSEPSTVIPTGTSRDAAALVRGADLLITGRYHPAVFAAPAGTPVLALSADRYTRIKLGGALGHWGQTGVLDLDDLPEAPQRLTTLLADSTAIRDEAAARGPRLRAASRAWWDRVAASAHN</sequence>
<dbReference type="GO" id="GO:0016740">
    <property type="term" value="F:transferase activity"/>
    <property type="evidence" value="ECO:0007669"/>
    <property type="project" value="UniProtKB-KW"/>
</dbReference>
<protein>
    <submittedName>
        <fullName evidence="2">Polysaccharide pyruvyl transferase family protein</fullName>
    </submittedName>
</protein>
<dbReference type="InterPro" id="IPR007345">
    <property type="entry name" value="Polysacch_pyruvyl_Trfase"/>
</dbReference>
<keyword evidence="2" id="KW-0808">Transferase</keyword>
<feature type="domain" description="Polysaccharide pyruvyl transferase" evidence="1">
    <location>
        <begin position="18"/>
        <end position="325"/>
    </location>
</feature>
<accession>A0A7S8RH58</accession>
<name>A0A7S8RH58_9MICO</name>
<reference evidence="2 3" key="1">
    <citation type="submission" date="2020-11" db="EMBL/GenBank/DDBJ databases">
        <title>Amino acid is mineralized and recycled by bacteria in oceanic microbiome.</title>
        <authorList>
            <person name="Zheng L.Y."/>
        </authorList>
    </citation>
    <scope>NUCLEOTIDE SEQUENCE [LARGE SCALE GENOMIC DNA]</scope>
    <source>
        <strain evidence="2 3">A32-1</strain>
    </source>
</reference>
<dbReference type="Proteomes" id="UP000594480">
    <property type="component" value="Chromosome"/>
</dbReference>
<gene>
    <name evidence="2" type="ORF">IT882_12825</name>
</gene>
<keyword evidence="3" id="KW-1185">Reference proteome</keyword>
<dbReference type="EMBL" id="CP064760">
    <property type="protein sequence ID" value="QPE04082.1"/>
    <property type="molecule type" value="Genomic_DNA"/>
</dbReference>
<evidence type="ECO:0000313" key="2">
    <source>
        <dbReference type="EMBL" id="QPE04082.1"/>
    </source>
</evidence>
<evidence type="ECO:0000259" key="1">
    <source>
        <dbReference type="Pfam" id="PF04230"/>
    </source>
</evidence>
<organism evidence="2 3">
    <name type="scientific">Microbacterium schleiferi</name>
    <dbReference type="NCBI Taxonomy" id="69362"/>
    <lineage>
        <taxon>Bacteria</taxon>
        <taxon>Bacillati</taxon>
        <taxon>Actinomycetota</taxon>
        <taxon>Actinomycetes</taxon>
        <taxon>Micrococcales</taxon>
        <taxon>Microbacteriaceae</taxon>
        <taxon>Microbacterium</taxon>
    </lineage>
</organism>
<proteinExistence type="predicted"/>
<dbReference type="KEGG" id="msf:IT882_12825"/>
<dbReference type="RefSeq" id="WP_195692173.1">
    <property type="nucleotide sequence ID" value="NZ_CP064760.1"/>
</dbReference>